<feature type="non-terminal residue" evidence="3">
    <location>
        <position position="1"/>
    </location>
</feature>
<accession>A0A3E2HCI9</accession>
<dbReference type="PANTHER" id="PTHR37283">
    <property type="entry name" value="PH DOMAIN-CONTAINING PROTEIN YHR131C"/>
    <property type="match status" value="1"/>
</dbReference>
<organism evidence="3 4">
    <name type="scientific">Scytalidium lignicola</name>
    <name type="common">Hyphomycete</name>
    <dbReference type="NCBI Taxonomy" id="5539"/>
    <lineage>
        <taxon>Eukaryota</taxon>
        <taxon>Fungi</taxon>
        <taxon>Dikarya</taxon>
        <taxon>Ascomycota</taxon>
        <taxon>Pezizomycotina</taxon>
        <taxon>Leotiomycetes</taxon>
        <taxon>Leotiomycetes incertae sedis</taxon>
        <taxon>Scytalidium</taxon>
    </lineage>
</organism>
<evidence type="ECO:0000256" key="1">
    <source>
        <dbReference type="SAM" id="MobiDB-lite"/>
    </source>
</evidence>
<feature type="region of interest" description="Disordered" evidence="1">
    <location>
        <begin position="288"/>
        <end position="470"/>
    </location>
</feature>
<protein>
    <recommendedName>
        <fullName evidence="2">PH domain-containing protein</fullName>
    </recommendedName>
</protein>
<feature type="compositionally biased region" description="Acidic residues" evidence="1">
    <location>
        <begin position="347"/>
        <end position="375"/>
    </location>
</feature>
<dbReference type="SUPFAM" id="SSF50729">
    <property type="entry name" value="PH domain-like"/>
    <property type="match status" value="1"/>
</dbReference>
<dbReference type="AlphaFoldDB" id="A0A3E2HCI9"/>
<dbReference type="PROSITE" id="PS50003">
    <property type="entry name" value="PH_DOMAIN"/>
    <property type="match status" value="1"/>
</dbReference>
<feature type="non-terminal residue" evidence="3">
    <location>
        <position position="576"/>
    </location>
</feature>
<dbReference type="InterPro" id="IPR001849">
    <property type="entry name" value="PH_domain"/>
</dbReference>
<proteinExistence type="predicted"/>
<dbReference type="SMART" id="SM00233">
    <property type="entry name" value="PH"/>
    <property type="match status" value="1"/>
</dbReference>
<sequence length="576" mass="64375">CGLAKTDWSARTLEKIGREADDGVPVQSTRRVRSWAGWLGLGSGAAGSSEQSPFGQDAMPNRINEIHLSEGPHNRYATNLGAPESSSQSRRASMDEYYTSLFSSRISTAPATLTVSPIDDFESPPSYVAPFMRPRHRLQVLPREDEGREILPLYSASISLDSVLLKKMELVGCVRRAQDREWSREYVSLQGTALIFYKCKSSVVGGVFAKLEKNPDMPTGVKKGTLIKTYNLQHAEAGIAADYTKRRYVIRVRAEADQFLLSCSELGTFVEWLQNIFAAIDLAPPLEERGFPRDQSIPRSRRNGPYRRQQNQGRSGEMRGGGARNANLSANEYAARRRRQRMSQNLAEEDEDQEEDDDEDDGLSDLELDDGEEDRGDSTRNRAASPVISRAASTASTTASRGWTPGTVSPPSRNHALILPPSPQRSRRPPLREISRIQMPNSYYERTQSQPASSNPRRANLSPSTGKWHPIVRHSSTKYDMLYARRCLDILMENSPRKSNLLIMKEKQWIVDWTTGHLTRWGPPEYAEVIGECRGASVRSAEQQMDTQPPNHARSTPVTRTGGRVTPQMRNTGAAK</sequence>
<comment type="caution">
    <text evidence="3">The sequence shown here is derived from an EMBL/GenBank/DDBJ whole genome shotgun (WGS) entry which is preliminary data.</text>
</comment>
<dbReference type="OrthoDB" id="5865767at2759"/>
<dbReference type="Gene3D" id="2.30.29.30">
    <property type="entry name" value="Pleckstrin-homology domain (PH domain)/Phosphotyrosine-binding domain (PTB)"/>
    <property type="match status" value="1"/>
</dbReference>
<dbReference type="InterPro" id="IPR011993">
    <property type="entry name" value="PH-like_dom_sf"/>
</dbReference>
<reference evidence="3 4" key="1">
    <citation type="submission" date="2018-05" db="EMBL/GenBank/DDBJ databases">
        <title>Draft genome sequence of Scytalidium lignicola DSM 105466, a ubiquitous saprotrophic fungus.</title>
        <authorList>
            <person name="Buettner E."/>
            <person name="Gebauer A.M."/>
            <person name="Hofrichter M."/>
            <person name="Liers C."/>
            <person name="Kellner H."/>
        </authorList>
    </citation>
    <scope>NUCLEOTIDE SEQUENCE [LARGE SCALE GENOMIC DNA]</scope>
    <source>
        <strain evidence="3 4">DSM 105466</strain>
    </source>
</reference>
<dbReference type="Proteomes" id="UP000258309">
    <property type="component" value="Unassembled WGS sequence"/>
</dbReference>
<feature type="compositionally biased region" description="Low complexity" evidence="1">
    <location>
        <begin position="389"/>
        <end position="401"/>
    </location>
</feature>
<feature type="compositionally biased region" description="Polar residues" evidence="1">
    <location>
        <begin position="540"/>
        <end position="559"/>
    </location>
</feature>
<keyword evidence="4" id="KW-1185">Reference proteome</keyword>
<dbReference type="PANTHER" id="PTHR37283:SF1">
    <property type="entry name" value="PH DOMAIN-CONTAINING PROTEIN YHR131C"/>
    <property type="match status" value="1"/>
</dbReference>
<feature type="domain" description="PH" evidence="2">
    <location>
        <begin position="157"/>
        <end position="281"/>
    </location>
</feature>
<dbReference type="EMBL" id="NCSJ02000090">
    <property type="protein sequence ID" value="RFU30852.1"/>
    <property type="molecule type" value="Genomic_DNA"/>
</dbReference>
<feature type="region of interest" description="Disordered" evidence="1">
    <location>
        <begin position="537"/>
        <end position="576"/>
    </location>
</feature>
<evidence type="ECO:0000313" key="3">
    <source>
        <dbReference type="EMBL" id="RFU30852.1"/>
    </source>
</evidence>
<dbReference type="STRING" id="5539.A0A3E2HCI9"/>
<feature type="compositionally biased region" description="Polar residues" evidence="1">
    <location>
        <begin position="438"/>
        <end position="465"/>
    </location>
</feature>
<evidence type="ECO:0000259" key="2">
    <source>
        <dbReference type="PROSITE" id="PS50003"/>
    </source>
</evidence>
<evidence type="ECO:0000313" key="4">
    <source>
        <dbReference type="Proteomes" id="UP000258309"/>
    </source>
</evidence>
<gene>
    <name evidence="3" type="ORF">B7463_g5469</name>
</gene>
<dbReference type="OMA" id="GKQWFVD"/>
<name>A0A3E2HCI9_SCYLI</name>